<dbReference type="GO" id="GO:0018580">
    <property type="term" value="F:nitronate monooxygenase activity"/>
    <property type="evidence" value="ECO:0007669"/>
    <property type="project" value="InterPro"/>
</dbReference>
<dbReference type="Gene3D" id="3.20.20.70">
    <property type="entry name" value="Aldolase class I"/>
    <property type="match status" value="1"/>
</dbReference>
<proteinExistence type="inferred from homology"/>
<evidence type="ECO:0000313" key="7">
    <source>
        <dbReference type="Proteomes" id="UP000013165"/>
    </source>
</evidence>
<accession>N6W1L7</accession>
<dbReference type="RefSeq" id="WP_004580700.1">
    <property type="nucleotide sequence ID" value="NZ_AP028878.1"/>
</dbReference>
<comment type="similarity">
    <text evidence="1">Belongs to the nitronate monooxygenase family. NMO class I subfamily.</text>
</comment>
<gene>
    <name evidence="6" type="ORF">J057_13711</name>
</gene>
<dbReference type="InterPro" id="IPR013785">
    <property type="entry name" value="Aldolase_TIM"/>
</dbReference>
<dbReference type="InterPro" id="IPR004136">
    <property type="entry name" value="NMO"/>
</dbReference>
<dbReference type="FunFam" id="3.20.20.70:FF:000210">
    <property type="entry name" value="2-nitropropane dioxygenase"/>
    <property type="match status" value="1"/>
</dbReference>
<reference evidence="6 7" key="1">
    <citation type="journal article" date="2013" name="Genome Announc.">
        <title>Genome Sequence of the Polycyclic Aromatic Hydrocarbon-Degrading Bacterium Strain Marinobacter nanhaiticus D15-8WT.</title>
        <authorList>
            <person name="Cui Z."/>
            <person name="Gao W."/>
            <person name="Li Q."/>
            <person name="Xu G."/>
            <person name="Zheng L."/>
        </authorList>
    </citation>
    <scope>NUCLEOTIDE SEQUENCE [LARGE SCALE GENOMIC DNA]</scope>
    <source>
        <strain evidence="6 7">D15-8W</strain>
    </source>
</reference>
<protein>
    <submittedName>
        <fullName evidence="6">Nitronate monooxygenase</fullName>
    </submittedName>
</protein>
<evidence type="ECO:0000256" key="1">
    <source>
        <dbReference type="ARBA" id="ARBA00009881"/>
    </source>
</evidence>
<evidence type="ECO:0000256" key="5">
    <source>
        <dbReference type="ARBA" id="ARBA00023033"/>
    </source>
</evidence>
<evidence type="ECO:0000256" key="2">
    <source>
        <dbReference type="ARBA" id="ARBA00022630"/>
    </source>
</evidence>
<dbReference type="SUPFAM" id="SSF51412">
    <property type="entry name" value="Inosine monophosphate dehydrogenase (IMPDH)"/>
    <property type="match status" value="1"/>
</dbReference>
<dbReference type="Proteomes" id="UP000013165">
    <property type="component" value="Unassembled WGS sequence"/>
</dbReference>
<comment type="caution">
    <text evidence="6">The sequence shown here is derived from an EMBL/GenBank/DDBJ whole genome shotgun (WGS) entry which is preliminary data.</text>
</comment>
<sequence length="326" mass="34728">MAVPAQLEHCLSLPLIAAPMFLISGPELALACCRNGIVGSFPALNQRTSEGFEQWLIEMNSGVDAIRKGEPGRAATPYAVNLIVHKTNPRWQADLELCVKHQVPIVITSLGAASHVVEAVHSYGGLVFHDVTNQKHARKAAEAGVDGIIAVAAGAGGHAGTINPFVLIKEIREVFDGAIVLAGCLSAGEDLLALQAMGADLGYMGTRFINTEESRAGTDYQSMILEAVSGDIIHTPAVSGIPANFMRQSLEAAGYPMDRLNQPGAIDYGKKLKPVDDEAKAWKTVWSAGQGVSAIHDIVPVKTLVDRLCDEYQQAIARLNASPFRD</sequence>
<keyword evidence="3" id="KW-0288">FMN</keyword>
<keyword evidence="4" id="KW-0560">Oxidoreductase</keyword>
<dbReference type="PANTHER" id="PTHR42747:SF4">
    <property type="entry name" value="BLR1330 PROTEIN"/>
    <property type="match status" value="1"/>
</dbReference>
<keyword evidence="5 6" id="KW-0503">Monooxygenase</keyword>
<dbReference type="AlphaFoldDB" id="N6W1L7"/>
<dbReference type="EMBL" id="APLQ01000011">
    <property type="protein sequence ID" value="ENO16415.1"/>
    <property type="molecule type" value="Genomic_DNA"/>
</dbReference>
<dbReference type="HOGENOM" id="CLU_038732_3_0_6"/>
<dbReference type="PATRIC" id="fig|626887.3.peg.2745"/>
<evidence type="ECO:0000313" key="6">
    <source>
        <dbReference type="EMBL" id="ENO16415.1"/>
    </source>
</evidence>
<keyword evidence="2" id="KW-0285">Flavoprotein</keyword>
<dbReference type="STRING" id="626887.J057_13711"/>
<evidence type="ECO:0000256" key="3">
    <source>
        <dbReference type="ARBA" id="ARBA00022643"/>
    </source>
</evidence>
<dbReference type="eggNOG" id="COG2070">
    <property type="taxonomic scope" value="Bacteria"/>
</dbReference>
<dbReference type="PANTHER" id="PTHR42747">
    <property type="entry name" value="NITRONATE MONOOXYGENASE-RELATED"/>
    <property type="match status" value="1"/>
</dbReference>
<organism evidence="6 7">
    <name type="scientific">Marinobacter nanhaiticus D15-8W</name>
    <dbReference type="NCBI Taxonomy" id="626887"/>
    <lineage>
        <taxon>Bacteria</taxon>
        <taxon>Pseudomonadati</taxon>
        <taxon>Pseudomonadota</taxon>
        <taxon>Gammaproteobacteria</taxon>
        <taxon>Pseudomonadales</taxon>
        <taxon>Marinobacteraceae</taxon>
        <taxon>Marinobacter</taxon>
    </lineage>
</organism>
<dbReference type="Pfam" id="PF03060">
    <property type="entry name" value="NMO"/>
    <property type="match status" value="1"/>
</dbReference>
<dbReference type="OrthoDB" id="9778912at2"/>
<dbReference type="CDD" id="cd04730">
    <property type="entry name" value="NPD_like"/>
    <property type="match status" value="1"/>
</dbReference>
<evidence type="ECO:0000256" key="4">
    <source>
        <dbReference type="ARBA" id="ARBA00023002"/>
    </source>
</evidence>
<keyword evidence="7" id="KW-1185">Reference proteome</keyword>
<name>N6W1L7_9GAMM</name>